<evidence type="ECO:0000256" key="4">
    <source>
        <dbReference type="ARBA" id="ARBA00023239"/>
    </source>
</evidence>
<comment type="catalytic activity">
    <reaction evidence="1">
        <text>(4aS,6R)-4a-hydroxy-L-erythro-5,6,7,8-tetrahydrobiopterin = (6R)-L-erythro-6,7-dihydrobiopterin + H2O</text>
        <dbReference type="Rhea" id="RHEA:11920"/>
        <dbReference type="ChEBI" id="CHEBI:15377"/>
        <dbReference type="ChEBI" id="CHEBI:15642"/>
        <dbReference type="ChEBI" id="CHEBI:43120"/>
        <dbReference type="EC" id="4.2.1.96"/>
    </reaction>
</comment>
<dbReference type="SUPFAM" id="SSF55248">
    <property type="entry name" value="PCD-like"/>
    <property type="match status" value="1"/>
</dbReference>
<dbReference type="Pfam" id="PF01329">
    <property type="entry name" value="Pterin_4a"/>
    <property type="match status" value="1"/>
</dbReference>
<dbReference type="PANTHER" id="PTHR12599:SF0">
    <property type="entry name" value="PTERIN-4-ALPHA-CARBINOLAMINE DEHYDRATASE"/>
    <property type="match status" value="1"/>
</dbReference>
<dbReference type="Gene3D" id="3.30.1360.20">
    <property type="entry name" value="Transcriptional coactivator/pterin dehydratase"/>
    <property type="match status" value="1"/>
</dbReference>
<dbReference type="AlphaFoldDB" id="A0A382T9W7"/>
<evidence type="ECO:0000256" key="2">
    <source>
        <dbReference type="ARBA" id="ARBA00006472"/>
    </source>
</evidence>
<dbReference type="GO" id="GO:0008124">
    <property type="term" value="F:4-alpha-hydroxytetrahydrobiopterin dehydratase activity"/>
    <property type="evidence" value="ECO:0007669"/>
    <property type="project" value="UniProtKB-EC"/>
</dbReference>
<evidence type="ECO:0000256" key="1">
    <source>
        <dbReference type="ARBA" id="ARBA00001554"/>
    </source>
</evidence>
<comment type="similarity">
    <text evidence="2">Belongs to the pterin-4-alpha-carbinolamine dehydratase family.</text>
</comment>
<dbReference type="EC" id="4.2.1.96" evidence="3"/>
<organism evidence="5">
    <name type="scientific">marine metagenome</name>
    <dbReference type="NCBI Taxonomy" id="408172"/>
    <lineage>
        <taxon>unclassified sequences</taxon>
        <taxon>metagenomes</taxon>
        <taxon>ecological metagenomes</taxon>
    </lineage>
</organism>
<dbReference type="InterPro" id="IPR036428">
    <property type="entry name" value="PCD_sf"/>
</dbReference>
<dbReference type="PANTHER" id="PTHR12599">
    <property type="entry name" value="PTERIN-4-ALPHA-CARBINOLAMINE DEHYDRATASE"/>
    <property type="match status" value="1"/>
</dbReference>
<keyword evidence="4" id="KW-0456">Lyase</keyword>
<dbReference type="EMBL" id="UINC01134538">
    <property type="protein sequence ID" value="SVD18141.1"/>
    <property type="molecule type" value="Genomic_DNA"/>
</dbReference>
<gene>
    <name evidence="5" type="ORF">METZ01_LOCUS370995</name>
</gene>
<dbReference type="InterPro" id="IPR001533">
    <property type="entry name" value="Pterin_deHydtase"/>
</dbReference>
<dbReference type="NCBIfam" id="NF002017">
    <property type="entry name" value="PRK00823.1-2"/>
    <property type="match status" value="1"/>
</dbReference>
<evidence type="ECO:0000313" key="5">
    <source>
        <dbReference type="EMBL" id="SVD18141.1"/>
    </source>
</evidence>
<dbReference type="HAMAP" id="MF_00434">
    <property type="entry name" value="Pterin_4_alpha"/>
    <property type="match status" value="1"/>
</dbReference>
<sequence>MADRTLLDPEERADLAARLPEWVLEGEHLRRTFTFADFAAAFAFMTQVAAIAEELQHHPDWSNSWNRVDVAVTTHSAGGPTRLDVAFAEAVDRLPTP</sequence>
<accession>A0A382T9W7</accession>
<protein>
    <recommendedName>
        <fullName evidence="3">4a-hydroxytetrahydrobiopterin dehydratase</fullName>
        <ecNumber evidence="3">4.2.1.96</ecNumber>
    </recommendedName>
</protein>
<evidence type="ECO:0000256" key="3">
    <source>
        <dbReference type="ARBA" id="ARBA00013252"/>
    </source>
</evidence>
<name>A0A382T9W7_9ZZZZ</name>
<proteinExistence type="inferred from homology"/>
<reference evidence="5" key="1">
    <citation type="submission" date="2018-05" db="EMBL/GenBank/DDBJ databases">
        <authorList>
            <person name="Lanie J.A."/>
            <person name="Ng W.-L."/>
            <person name="Kazmierczak K.M."/>
            <person name="Andrzejewski T.M."/>
            <person name="Davidsen T.M."/>
            <person name="Wayne K.J."/>
            <person name="Tettelin H."/>
            <person name="Glass J.I."/>
            <person name="Rusch D."/>
            <person name="Podicherti R."/>
            <person name="Tsui H.-C.T."/>
            <person name="Winkler M.E."/>
        </authorList>
    </citation>
    <scope>NUCLEOTIDE SEQUENCE</scope>
</reference>
<dbReference type="GO" id="GO:0006729">
    <property type="term" value="P:tetrahydrobiopterin biosynthetic process"/>
    <property type="evidence" value="ECO:0007669"/>
    <property type="project" value="InterPro"/>
</dbReference>